<dbReference type="PANTHER" id="PTHR46910:SF5">
    <property type="entry name" value="ZN(II)2CYS6 TRANSCRIPTION FACTOR (EUROFUNG)"/>
    <property type="match status" value="1"/>
</dbReference>
<dbReference type="EMBL" id="LFIV01000109">
    <property type="protein sequence ID" value="KZL69341.1"/>
    <property type="molecule type" value="Genomic_DNA"/>
</dbReference>
<feature type="compositionally biased region" description="Polar residues" evidence="2">
    <location>
        <begin position="115"/>
        <end position="124"/>
    </location>
</feature>
<dbReference type="Pfam" id="PF04082">
    <property type="entry name" value="Fungal_trans"/>
    <property type="match status" value="1"/>
</dbReference>
<evidence type="ECO:0000256" key="2">
    <source>
        <dbReference type="SAM" id="MobiDB-lite"/>
    </source>
</evidence>
<keyword evidence="6" id="KW-1185">Reference proteome</keyword>
<dbReference type="STRING" id="708197.A0A166RJH0"/>
<dbReference type="GO" id="GO:0000981">
    <property type="term" value="F:DNA-binding transcription factor activity, RNA polymerase II-specific"/>
    <property type="evidence" value="ECO:0007669"/>
    <property type="project" value="InterPro"/>
</dbReference>
<keyword evidence="3" id="KW-0472">Membrane</keyword>
<keyword evidence="1" id="KW-0539">Nucleus</keyword>
<dbReference type="GO" id="GO:0008270">
    <property type="term" value="F:zinc ion binding"/>
    <property type="evidence" value="ECO:0007669"/>
    <property type="project" value="InterPro"/>
</dbReference>
<dbReference type="CDD" id="cd12148">
    <property type="entry name" value="fungal_TF_MHR"/>
    <property type="match status" value="1"/>
</dbReference>
<proteinExistence type="predicted"/>
<evidence type="ECO:0000256" key="1">
    <source>
        <dbReference type="ARBA" id="ARBA00023242"/>
    </source>
</evidence>
<feature type="transmembrane region" description="Helical" evidence="3">
    <location>
        <begin position="590"/>
        <end position="616"/>
    </location>
</feature>
<name>A0A166RJH0_9PEZI</name>
<dbReference type="InterPro" id="IPR036864">
    <property type="entry name" value="Zn2-C6_fun-type_DNA-bd_sf"/>
</dbReference>
<dbReference type="InterPro" id="IPR007219">
    <property type="entry name" value="XnlR_reg_dom"/>
</dbReference>
<keyword evidence="3" id="KW-1133">Transmembrane helix</keyword>
<dbReference type="GO" id="GO:0003677">
    <property type="term" value="F:DNA binding"/>
    <property type="evidence" value="ECO:0007669"/>
    <property type="project" value="InterPro"/>
</dbReference>
<keyword evidence="3" id="KW-0812">Transmembrane</keyword>
<dbReference type="GO" id="GO:0006351">
    <property type="term" value="P:DNA-templated transcription"/>
    <property type="evidence" value="ECO:0007669"/>
    <property type="project" value="InterPro"/>
</dbReference>
<dbReference type="SMART" id="SM00906">
    <property type="entry name" value="Fungal_trans"/>
    <property type="match status" value="1"/>
</dbReference>
<accession>A0A166RJH0</accession>
<comment type="caution">
    <text evidence="5">The sequence shown here is derived from an EMBL/GenBank/DDBJ whole genome shotgun (WGS) entry which is preliminary data.</text>
</comment>
<feature type="compositionally biased region" description="Polar residues" evidence="2">
    <location>
        <begin position="1"/>
        <end position="12"/>
    </location>
</feature>
<feature type="compositionally biased region" description="Low complexity" evidence="2">
    <location>
        <begin position="125"/>
        <end position="138"/>
    </location>
</feature>
<evidence type="ECO:0000313" key="5">
    <source>
        <dbReference type="EMBL" id="KZL69341.1"/>
    </source>
</evidence>
<dbReference type="PANTHER" id="PTHR46910">
    <property type="entry name" value="TRANSCRIPTION FACTOR PDR1"/>
    <property type="match status" value="1"/>
</dbReference>
<protein>
    <submittedName>
        <fullName evidence="5">Fungal specific transcription factor domain-containing protein</fullName>
    </submittedName>
</protein>
<dbReference type="Proteomes" id="UP000076552">
    <property type="component" value="Unassembled WGS sequence"/>
</dbReference>
<evidence type="ECO:0000259" key="4">
    <source>
        <dbReference type="SMART" id="SM00906"/>
    </source>
</evidence>
<evidence type="ECO:0000313" key="6">
    <source>
        <dbReference type="Proteomes" id="UP000076552"/>
    </source>
</evidence>
<evidence type="ECO:0000256" key="3">
    <source>
        <dbReference type="SAM" id="Phobius"/>
    </source>
</evidence>
<sequence>MDESQPITSGNCDSRDEDPKALVGLPTTNRQITALRAIRCSKESPCAYCIHARLECSHTDNKPKEKRARILITTQYEKKIDQIDRRLNAVVQLIQDLSIAPSTSSARDGYGSFTKGKSQSGSTLPFTPRQSTSSSTPSHILRPDFEVAACVESDSSLAAHSEFASEFLQRVLRTDSMQDSSLNLEDTLNALSQIMKALKQQSVTGSVAYPHANRIYQPHLQKLELPPIDKSVLVIRAAESKKPFMVIVRELGFNDDILYVPGRRISGMAWVYDFLPSRCFPDLCLEVYFSTSYSEYDFITVNGGLYSLFIDYAAQLSADERGEYYQYARTCRENLETSLANLRLHTPAESNVIVALLFGTFYAVEISKPSLAWTLCSKASELCQTLSYHQVESLDSHESLQDKPKPTVHGMHLHQFLFWNVYCIDKSLSLRLGRASTIQDRHVTMPEPSLAEPIESPVLPYLVLWIRTARCQGQIHELLYSPESRAQPPYVRQMRVDELVCMVNEIEIQRQETNDKYRARANELAEEHWIEFHLSSNYVMHLTLLTQIHRAAPRAEGSHTTFNSECVKAARAALEKHRDCDAVMRKFYDIYLAIYFNWTIIIAPFVPFIVVFCQVIETQDTQDLARLHSFVIFLQETSTLSEAAAMTHRLFRILYSVALRFVEFRTVTPQFTQAQASAELDAHLASLGFPVGCTSDGRQQPQSSTEFDRNAKMRTGSTHIVDIMSISQDEVTHSLRAGDMMMRMTSATQMEDFLYNNQAMIEILQGSNLGQSI</sequence>
<dbReference type="AlphaFoldDB" id="A0A166RJH0"/>
<feature type="domain" description="Xylanolytic transcriptional activator regulatory" evidence="4">
    <location>
        <begin position="372"/>
        <end position="454"/>
    </location>
</feature>
<feature type="region of interest" description="Disordered" evidence="2">
    <location>
        <begin position="1"/>
        <end position="22"/>
    </location>
</feature>
<dbReference type="InterPro" id="IPR050987">
    <property type="entry name" value="AtrR-like"/>
</dbReference>
<reference evidence="5 6" key="1">
    <citation type="submission" date="2015-06" db="EMBL/GenBank/DDBJ databases">
        <title>Survival trade-offs in plant roots during colonization by closely related pathogenic and mutualistic fungi.</title>
        <authorList>
            <person name="Hacquard S."/>
            <person name="Kracher B."/>
            <person name="Hiruma K."/>
            <person name="Weinman A."/>
            <person name="Muench P."/>
            <person name="Garrido Oter R."/>
            <person name="Ver Loren van Themaat E."/>
            <person name="Dallerey J.-F."/>
            <person name="Damm U."/>
            <person name="Henrissat B."/>
            <person name="Lespinet O."/>
            <person name="Thon M."/>
            <person name="Kemen E."/>
            <person name="McHardy A.C."/>
            <person name="Schulze-Lefert P."/>
            <person name="O'Connell R.J."/>
        </authorList>
    </citation>
    <scope>NUCLEOTIDE SEQUENCE [LARGE SCALE GENOMIC DNA]</scope>
    <source>
        <strain evidence="5 6">0861</strain>
    </source>
</reference>
<dbReference type="Gene3D" id="4.10.240.10">
    <property type="entry name" value="Zn(2)-C6 fungal-type DNA-binding domain"/>
    <property type="match status" value="1"/>
</dbReference>
<gene>
    <name evidence="5" type="ORF">CT0861_08792</name>
</gene>
<organism evidence="5 6">
    <name type="scientific">Colletotrichum tofieldiae</name>
    <dbReference type="NCBI Taxonomy" id="708197"/>
    <lineage>
        <taxon>Eukaryota</taxon>
        <taxon>Fungi</taxon>
        <taxon>Dikarya</taxon>
        <taxon>Ascomycota</taxon>
        <taxon>Pezizomycotina</taxon>
        <taxon>Sordariomycetes</taxon>
        <taxon>Hypocreomycetidae</taxon>
        <taxon>Glomerellales</taxon>
        <taxon>Glomerellaceae</taxon>
        <taxon>Colletotrichum</taxon>
        <taxon>Colletotrichum spaethianum species complex</taxon>
    </lineage>
</organism>
<feature type="region of interest" description="Disordered" evidence="2">
    <location>
        <begin position="103"/>
        <end position="139"/>
    </location>
</feature>